<keyword evidence="3" id="KW-1185">Reference proteome</keyword>
<name>A0A919KRA6_9ACTN</name>
<evidence type="ECO:0000313" key="2">
    <source>
        <dbReference type="EMBL" id="GHH69669.1"/>
    </source>
</evidence>
<evidence type="ECO:0000256" key="1">
    <source>
        <dbReference type="SAM" id="MobiDB-lite"/>
    </source>
</evidence>
<accession>A0A919KRA6</accession>
<dbReference type="EMBL" id="BNCD01000001">
    <property type="protein sequence ID" value="GHH69669.1"/>
    <property type="molecule type" value="Genomic_DNA"/>
</dbReference>
<proteinExistence type="predicted"/>
<evidence type="ECO:0000313" key="3">
    <source>
        <dbReference type="Proteomes" id="UP000603708"/>
    </source>
</evidence>
<feature type="region of interest" description="Disordered" evidence="1">
    <location>
        <begin position="263"/>
        <end position="310"/>
    </location>
</feature>
<reference evidence="2" key="2">
    <citation type="submission" date="2020-09" db="EMBL/GenBank/DDBJ databases">
        <authorList>
            <person name="Sun Q."/>
            <person name="Ohkuma M."/>
        </authorList>
    </citation>
    <scope>NUCLEOTIDE SEQUENCE</scope>
    <source>
        <strain evidence="2">JCM 5069</strain>
    </source>
</reference>
<organism evidence="2 3">
    <name type="scientific">Streptomyces sulfonofaciens</name>
    <dbReference type="NCBI Taxonomy" id="68272"/>
    <lineage>
        <taxon>Bacteria</taxon>
        <taxon>Bacillati</taxon>
        <taxon>Actinomycetota</taxon>
        <taxon>Actinomycetes</taxon>
        <taxon>Kitasatosporales</taxon>
        <taxon>Streptomycetaceae</taxon>
        <taxon>Streptomyces</taxon>
    </lineage>
</organism>
<feature type="compositionally biased region" description="Basic and acidic residues" evidence="1">
    <location>
        <begin position="290"/>
        <end position="309"/>
    </location>
</feature>
<dbReference type="AlphaFoldDB" id="A0A919KRA6"/>
<feature type="compositionally biased region" description="Basic and acidic residues" evidence="1">
    <location>
        <begin position="342"/>
        <end position="351"/>
    </location>
</feature>
<sequence length="450" mass="48669">MNPRRVPRMSLVGLVIGATLVLGTVCGWPVWLWILLPTLLAGVLLLTVLWSGTGAPAVFAQDGFEAEFVAPEPPPEPPYFAYPVSGVPLPSAMADYPFLFSATVHWRHVTGLTTVSHGNPASVAVASVLHRVQSTAAAESPSRCGFLQHWLESTLGAPVTDASALVTAYATNVRLTLRPADQQRLDELDALRKSVGAWEGHRQHERNRRGYLGEDVLRTPGSAVVWWLSRHEDEIERAVEMIGPLTCLSAAANDQEVPETFRHLCAPPGAPAEREPTGGFGHPEPEEQAADPREPQEHVRGRRASEPSEHVSALLDEMGFAPGSDERAVFVDRLARMSEKVGRPDVAENMRRNLNSEPVPARPHTADPAAPARETMAGQTHSPSPFDLPDPDLEPEPHTTDHLGGTVEGTPNHRSETSPTHQDPALEAPGQPGQNRTDGSQPPDLTWGGE</sequence>
<dbReference type="Proteomes" id="UP000603708">
    <property type="component" value="Unassembled WGS sequence"/>
</dbReference>
<feature type="region of interest" description="Disordered" evidence="1">
    <location>
        <begin position="342"/>
        <end position="450"/>
    </location>
</feature>
<reference evidence="2" key="1">
    <citation type="journal article" date="2014" name="Int. J. Syst. Evol. Microbiol.">
        <title>Complete genome sequence of Corynebacterium casei LMG S-19264T (=DSM 44701T), isolated from a smear-ripened cheese.</title>
        <authorList>
            <consortium name="US DOE Joint Genome Institute (JGI-PGF)"/>
            <person name="Walter F."/>
            <person name="Albersmeier A."/>
            <person name="Kalinowski J."/>
            <person name="Ruckert C."/>
        </authorList>
    </citation>
    <scope>NUCLEOTIDE SEQUENCE</scope>
    <source>
        <strain evidence="2">JCM 5069</strain>
    </source>
</reference>
<gene>
    <name evidence="2" type="ORF">GCM10018793_02450</name>
</gene>
<comment type="caution">
    <text evidence="2">The sequence shown here is derived from an EMBL/GenBank/DDBJ whole genome shotgun (WGS) entry which is preliminary data.</text>
</comment>
<protein>
    <submittedName>
        <fullName evidence="2">Uncharacterized protein</fullName>
    </submittedName>
</protein>